<accession>A0A6G1EC26</accession>
<organism evidence="2 3">
    <name type="scientific">Oryza meyeriana var. granulata</name>
    <dbReference type="NCBI Taxonomy" id="110450"/>
    <lineage>
        <taxon>Eukaryota</taxon>
        <taxon>Viridiplantae</taxon>
        <taxon>Streptophyta</taxon>
        <taxon>Embryophyta</taxon>
        <taxon>Tracheophyta</taxon>
        <taxon>Spermatophyta</taxon>
        <taxon>Magnoliopsida</taxon>
        <taxon>Liliopsida</taxon>
        <taxon>Poales</taxon>
        <taxon>Poaceae</taxon>
        <taxon>BOP clade</taxon>
        <taxon>Oryzoideae</taxon>
        <taxon>Oryzeae</taxon>
        <taxon>Oryzinae</taxon>
        <taxon>Oryza</taxon>
        <taxon>Oryza meyeriana</taxon>
    </lineage>
</organism>
<keyword evidence="1" id="KW-0812">Transmembrane</keyword>
<evidence type="ECO:0000256" key="1">
    <source>
        <dbReference type="SAM" id="Phobius"/>
    </source>
</evidence>
<evidence type="ECO:0008006" key="4">
    <source>
        <dbReference type="Google" id="ProtNLM"/>
    </source>
</evidence>
<proteinExistence type="predicted"/>
<dbReference type="Proteomes" id="UP000479710">
    <property type="component" value="Unassembled WGS sequence"/>
</dbReference>
<name>A0A6G1EC26_9ORYZ</name>
<dbReference type="AlphaFoldDB" id="A0A6G1EC26"/>
<evidence type="ECO:0000313" key="2">
    <source>
        <dbReference type="EMBL" id="KAF0921972.1"/>
    </source>
</evidence>
<protein>
    <recommendedName>
        <fullName evidence="4">NB-ARC domain-containing protein</fullName>
    </recommendedName>
</protein>
<dbReference type="EMBL" id="SPHZ02000004">
    <property type="protein sequence ID" value="KAF0921972.1"/>
    <property type="molecule type" value="Genomic_DNA"/>
</dbReference>
<feature type="transmembrane region" description="Helical" evidence="1">
    <location>
        <begin position="78"/>
        <end position="99"/>
    </location>
</feature>
<evidence type="ECO:0000313" key="3">
    <source>
        <dbReference type="Proteomes" id="UP000479710"/>
    </source>
</evidence>
<keyword evidence="3" id="KW-1185">Reference proteome</keyword>
<sequence length="132" mass="14610">MSLVGDVGEEQSRRLCSSVRRENGESKVVIICRTAEQATRLGTSLRPVTLDSLRRPELWYFFRVLAFGGADPEDRPEMVAIAAEIFVGIHPFALLAAFLRADMTLCSWRQIARVLGEAGRLQLGGAYGGREQ</sequence>
<dbReference type="PANTHER" id="PTHR33377">
    <property type="entry name" value="OS10G0134700 PROTEIN-RELATED"/>
    <property type="match status" value="1"/>
</dbReference>
<keyword evidence="1" id="KW-0472">Membrane</keyword>
<gene>
    <name evidence="2" type="ORF">E2562_020658</name>
</gene>
<dbReference type="PANTHER" id="PTHR33377:SF54">
    <property type="entry name" value="OS01G0256300 PROTEIN"/>
    <property type="match status" value="1"/>
</dbReference>
<comment type="caution">
    <text evidence="2">The sequence shown here is derived from an EMBL/GenBank/DDBJ whole genome shotgun (WGS) entry which is preliminary data.</text>
</comment>
<keyword evidence="1" id="KW-1133">Transmembrane helix</keyword>
<reference evidence="2 3" key="1">
    <citation type="submission" date="2019-11" db="EMBL/GenBank/DDBJ databases">
        <title>Whole genome sequence of Oryza granulata.</title>
        <authorList>
            <person name="Li W."/>
        </authorList>
    </citation>
    <scope>NUCLEOTIDE SEQUENCE [LARGE SCALE GENOMIC DNA]</scope>
    <source>
        <strain evidence="3">cv. Menghai</strain>
        <tissue evidence="2">Leaf</tissue>
    </source>
</reference>